<dbReference type="Proteomes" id="UP000719412">
    <property type="component" value="Unassembled WGS sequence"/>
</dbReference>
<dbReference type="GO" id="GO:0003676">
    <property type="term" value="F:nucleic acid binding"/>
    <property type="evidence" value="ECO:0007669"/>
    <property type="project" value="InterPro"/>
</dbReference>
<dbReference type="Pfam" id="PF18701">
    <property type="entry name" value="DUF5641"/>
    <property type="match status" value="1"/>
</dbReference>
<dbReference type="GO" id="GO:0071897">
    <property type="term" value="P:DNA biosynthetic process"/>
    <property type="evidence" value="ECO:0007669"/>
    <property type="project" value="UniProtKB-ARBA"/>
</dbReference>
<dbReference type="GO" id="GO:0008270">
    <property type="term" value="F:zinc ion binding"/>
    <property type="evidence" value="ECO:0007669"/>
    <property type="project" value="UniProtKB-KW"/>
</dbReference>
<dbReference type="Gene3D" id="3.40.50.720">
    <property type="entry name" value="NAD(P)-binding Rossmann-like Domain"/>
    <property type="match status" value="1"/>
</dbReference>
<protein>
    <recommendedName>
        <fullName evidence="6">Integrase catalytic domain-containing protein</fullName>
    </recommendedName>
</protein>
<reference evidence="4" key="1">
    <citation type="journal article" date="2020" name="J Insects Food Feed">
        <title>The yellow mealworm (Tenebrio molitor) genome: a resource for the emerging insects as food and feed industry.</title>
        <authorList>
            <person name="Eriksson T."/>
            <person name="Andere A."/>
            <person name="Kelstrup H."/>
            <person name="Emery V."/>
            <person name="Picard C."/>
        </authorList>
    </citation>
    <scope>NUCLEOTIDE SEQUENCE</scope>
    <source>
        <strain evidence="4">Stoneville</strain>
        <tissue evidence="4">Whole head</tissue>
    </source>
</reference>
<dbReference type="EMBL" id="JABDTM020024774">
    <property type="protein sequence ID" value="KAH0813973.1"/>
    <property type="molecule type" value="Genomic_DNA"/>
</dbReference>
<dbReference type="PANTHER" id="PTHR47331:SF1">
    <property type="entry name" value="GAG-LIKE PROTEIN"/>
    <property type="match status" value="1"/>
</dbReference>
<feature type="domain" description="Integrase catalytic" evidence="3">
    <location>
        <begin position="789"/>
        <end position="980"/>
    </location>
</feature>
<comment type="caution">
    <text evidence="4">The sequence shown here is derived from an EMBL/GenBank/DDBJ whole genome shotgun (WGS) entry which is preliminary data.</text>
</comment>
<dbReference type="Gene3D" id="3.30.160.60">
    <property type="entry name" value="Classic Zinc Finger"/>
    <property type="match status" value="2"/>
</dbReference>
<dbReference type="InterPro" id="IPR002347">
    <property type="entry name" value="SDR_fam"/>
</dbReference>
<dbReference type="InterPro" id="IPR043128">
    <property type="entry name" value="Rev_trsase/Diguanyl_cyclase"/>
</dbReference>
<evidence type="ECO:0008006" key="6">
    <source>
        <dbReference type="Google" id="ProtNLM"/>
    </source>
</evidence>
<dbReference type="InterPro" id="IPR013087">
    <property type="entry name" value="Znf_C2H2_type"/>
</dbReference>
<dbReference type="PROSITE" id="PS50157">
    <property type="entry name" value="ZINC_FINGER_C2H2_2"/>
    <property type="match status" value="2"/>
</dbReference>
<dbReference type="PANTHER" id="PTHR47331">
    <property type="entry name" value="PHD-TYPE DOMAIN-CONTAINING PROTEIN"/>
    <property type="match status" value="1"/>
</dbReference>
<evidence type="ECO:0000313" key="5">
    <source>
        <dbReference type="Proteomes" id="UP000719412"/>
    </source>
</evidence>
<sequence length="1105" mass="127337">MQNCRLPHESPRCERNDLEKYYCKGCNFETNLVVILKQHVRECHRKDIDCMQDQPKNDTVVKSYICQKCILETYSVLLWIKHLNGSCFNTKECENVNEEEHQAAKQSLHHFQWYSCDDCEFKTKWNASLKRHKKIHLSADVVQWYSCDKCKYKAKYRGDVKKHQAINHSADASQWYNCDKCEFKTKQNRYLTRHKKIHLSADAIQWYNCDKCEYKTKQGATDEWRRVFDVNVMALCICTREALKTMRENNIAGHVIHMNSVAGHYVPNMPEPNFNVYPASKFAVTALTESLRQELRYHKCPVKVTSISPGLVRTEFQDGFPDDGTKEAVSQMPALKPEDIAEAVLYILSTPPHVQNLNINIPKDIQLADPNFYKPFPIDLLLGAGLFWKLLGSGKISVPGQPHLIETSLGWLVGGEISKNSLTNVSNITLITNNTVENQLQKFWEIEEYKSKCNWSPQEDLCETHFLSNHKRDYQGRFIVKLPFVKENNERLHSLEHKFKNQPLLKLEYSKFINKYLWLNHMELVPNDYANNNFGCYLPHHEVFKQSSGKLRVVFDASAKTSNGKSLNNILCTGPTIQQDLFSILTRFRTFEVAFTGDIVKMYRQIKVDPEHCEYQRILWRENPEDPILTYRLLTVTYGTTCAPFLAVRCLQQAALEEKNHFPMASEIILRDFYMDDLLTGASSVQEATKLKQEINHILNKAGFEMSKWASTSVNLMSSAQNNEKPIDEHERQLHAGAQATLTSLRQKFWIISGRNIVRNILHKCIKCFRAQPKSFNQTMGDLPRQRLEAARPFVKTDIDYIGPILIKEGSGRGKLRKTKAYIALFICVVTKAIHLELVGNLTSESFLAALKRFISRRGHVTDLFSDNATNFKGADKELCNFFKSVNFQNVTDALTPCNISWHFIPPRSPTFGGLWEANVKSVKRHFKRAVGDSSLNFEEMYTVLARIEACLNSRPLCPASNDPNDLLVLTPGHFLVGEPLMAPVEPNLLLLPKNRLSRWQYIEQVRQHFWTRWRKEYLTSLQQRSKWNRPPATIQPGSMVLINEDNLPPQQWLLGRIIQLHPGKDGITRVVSIKTTSGILKRAVNRISILPMDNIHEEADDKVQ</sequence>
<dbReference type="SUPFAM" id="SSF53098">
    <property type="entry name" value="Ribonuclease H-like"/>
    <property type="match status" value="1"/>
</dbReference>
<dbReference type="Pfam" id="PF17921">
    <property type="entry name" value="Integrase_H2C2"/>
    <property type="match status" value="1"/>
</dbReference>
<keyword evidence="1" id="KW-0862">Zinc</keyword>
<dbReference type="InterPro" id="IPR040676">
    <property type="entry name" value="DUF5641"/>
</dbReference>
<accession>A0A8J6HGH2</accession>
<dbReference type="Gene3D" id="3.30.70.270">
    <property type="match status" value="1"/>
</dbReference>
<dbReference type="GO" id="GO:0015074">
    <property type="term" value="P:DNA integration"/>
    <property type="evidence" value="ECO:0007669"/>
    <property type="project" value="InterPro"/>
</dbReference>
<dbReference type="PROSITE" id="PS50994">
    <property type="entry name" value="INTEGRASE"/>
    <property type="match status" value="1"/>
</dbReference>
<dbReference type="InterPro" id="IPR043502">
    <property type="entry name" value="DNA/RNA_pol_sf"/>
</dbReference>
<reference evidence="4" key="2">
    <citation type="submission" date="2021-08" db="EMBL/GenBank/DDBJ databases">
        <authorList>
            <person name="Eriksson T."/>
        </authorList>
    </citation>
    <scope>NUCLEOTIDE SEQUENCE</scope>
    <source>
        <strain evidence="4">Stoneville</strain>
        <tissue evidence="4">Whole head</tissue>
    </source>
</reference>
<dbReference type="CDD" id="cd01644">
    <property type="entry name" value="RT_pepA17"/>
    <property type="match status" value="1"/>
</dbReference>
<proteinExistence type="predicted"/>
<dbReference type="InterPro" id="IPR036397">
    <property type="entry name" value="RNaseH_sf"/>
</dbReference>
<evidence type="ECO:0000259" key="2">
    <source>
        <dbReference type="PROSITE" id="PS50157"/>
    </source>
</evidence>
<dbReference type="Gene3D" id="3.30.420.10">
    <property type="entry name" value="Ribonuclease H-like superfamily/Ribonuclease H"/>
    <property type="match status" value="1"/>
</dbReference>
<keyword evidence="1" id="KW-0863">Zinc-finger</keyword>
<gene>
    <name evidence="4" type="ORF">GEV33_008818</name>
</gene>
<organism evidence="4 5">
    <name type="scientific">Tenebrio molitor</name>
    <name type="common">Yellow mealworm beetle</name>
    <dbReference type="NCBI Taxonomy" id="7067"/>
    <lineage>
        <taxon>Eukaryota</taxon>
        <taxon>Metazoa</taxon>
        <taxon>Ecdysozoa</taxon>
        <taxon>Arthropoda</taxon>
        <taxon>Hexapoda</taxon>
        <taxon>Insecta</taxon>
        <taxon>Pterygota</taxon>
        <taxon>Neoptera</taxon>
        <taxon>Endopterygota</taxon>
        <taxon>Coleoptera</taxon>
        <taxon>Polyphaga</taxon>
        <taxon>Cucujiformia</taxon>
        <taxon>Tenebrionidae</taxon>
        <taxon>Tenebrio</taxon>
    </lineage>
</organism>
<feature type="domain" description="C2H2-type" evidence="2">
    <location>
        <begin position="114"/>
        <end position="141"/>
    </location>
</feature>
<dbReference type="InterPro" id="IPR041588">
    <property type="entry name" value="Integrase_H2C2"/>
</dbReference>
<feature type="domain" description="C2H2-type" evidence="2">
    <location>
        <begin position="176"/>
        <end position="203"/>
    </location>
</feature>
<dbReference type="SUPFAM" id="SSF51735">
    <property type="entry name" value="NAD(P)-binding Rossmann-fold domains"/>
    <property type="match status" value="1"/>
</dbReference>
<dbReference type="SMART" id="SM00355">
    <property type="entry name" value="ZnF_C2H2"/>
    <property type="match status" value="4"/>
</dbReference>
<dbReference type="SUPFAM" id="SSF56672">
    <property type="entry name" value="DNA/RNA polymerases"/>
    <property type="match status" value="1"/>
</dbReference>
<evidence type="ECO:0000313" key="4">
    <source>
        <dbReference type="EMBL" id="KAH0813973.1"/>
    </source>
</evidence>
<keyword evidence="5" id="KW-1185">Reference proteome</keyword>
<dbReference type="InterPro" id="IPR012337">
    <property type="entry name" value="RNaseH-like_sf"/>
</dbReference>
<name>A0A8J6HGH2_TENMO</name>
<dbReference type="Gene3D" id="3.10.10.10">
    <property type="entry name" value="HIV Type 1 Reverse Transcriptase, subunit A, domain 1"/>
    <property type="match status" value="1"/>
</dbReference>
<dbReference type="Pfam" id="PF00106">
    <property type="entry name" value="adh_short"/>
    <property type="match status" value="1"/>
</dbReference>
<dbReference type="AlphaFoldDB" id="A0A8J6HGH2"/>
<evidence type="ECO:0000256" key="1">
    <source>
        <dbReference type="PROSITE-ProRule" id="PRU00042"/>
    </source>
</evidence>
<dbReference type="InterPro" id="IPR001584">
    <property type="entry name" value="Integrase_cat-core"/>
</dbReference>
<keyword evidence="1" id="KW-0479">Metal-binding</keyword>
<dbReference type="GO" id="GO:0042575">
    <property type="term" value="C:DNA polymerase complex"/>
    <property type="evidence" value="ECO:0007669"/>
    <property type="project" value="UniProtKB-ARBA"/>
</dbReference>
<dbReference type="PRINTS" id="PR00081">
    <property type="entry name" value="GDHRDH"/>
</dbReference>
<evidence type="ECO:0000259" key="3">
    <source>
        <dbReference type="PROSITE" id="PS50994"/>
    </source>
</evidence>
<dbReference type="InterPro" id="IPR036291">
    <property type="entry name" value="NAD(P)-bd_dom_sf"/>
</dbReference>